<dbReference type="Gene3D" id="3.40.50.10420">
    <property type="entry name" value="NagB/RpiA/CoA transferase-like"/>
    <property type="match status" value="1"/>
</dbReference>
<dbReference type="PIRSF" id="PIRSF006806">
    <property type="entry name" value="FTHF_cligase"/>
    <property type="match status" value="1"/>
</dbReference>
<dbReference type="AlphaFoldDB" id="A0A4S8PBC0"/>
<gene>
    <name evidence="3" type="ORF">E9998_14405</name>
</gene>
<dbReference type="EMBL" id="STGX01000010">
    <property type="protein sequence ID" value="THV27593.1"/>
    <property type="molecule type" value="Genomic_DNA"/>
</dbReference>
<keyword evidence="1" id="KW-0547">Nucleotide-binding</keyword>
<dbReference type="SUPFAM" id="SSF100950">
    <property type="entry name" value="NagB/RpiA/CoA transferase-like"/>
    <property type="match status" value="1"/>
</dbReference>
<dbReference type="GO" id="GO:0005524">
    <property type="term" value="F:ATP binding"/>
    <property type="evidence" value="ECO:0007669"/>
    <property type="project" value="UniProtKB-KW"/>
</dbReference>
<feature type="region of interest" description="Disordered" evidence="2">
    <location>
        <begin position="105"/>
        <end position="136"/>
    </location>
</feature>
<dbReference type="OrthoDB" id="3242798at2"/>
<keyword evidence="3" id="KW-0436">Ligase</keyword>
<protein>
    <submittedName>
        <fullName evidence="3">5-formyltetrahydrofolate cyclo-ligase</fullName>
    </submittedName>
</protein>
<dbReference type="InterPro" id="IPR024185">
    <property type="entry name" value="FTHF_cligase-like_sf"/>
</dbReference>
<name>A0A4S8PBC0_9ACTN</name>
<reference evidence="3 4" key="1">
    <citation type="journal article" date="2018" name="Int. J. Syst. Evol. Microbiol.">
        <title>Glycomyces paridis sp. nov., isolated from the medicinal plant Paris polyphylla.</title>
        <authorList>
            <person name="Fang X.M."/>
            <person name="Bai J.L."/>
            <person name="Su J."/>
            <person name="Zhao L.L."/>
            <person name="Liu H.Y."/>
            <person name="Ma B.P."/>
            <person name="Zhang Y.Q."/>
            <person name="Yu L.Y."/>
        </authorList>
    </citation>
    <scope>NUCLEOTIDE SEQUENCE [LARGE SCALE GENOMIC DNA]</scope>
    <source>
        <strain evidence="3 4">CPCC 204357</strain>
    </source>
</reference>
<evidence type="ECO:0000256" key="2">
    <source>
        <dbReference type="SAM" id="MobiDB-lite"/>
    </source>
</evidence>
<keyword evidence="4" id="KW-1185">Reference proteome</keyword>
<dbReference type="InterPro" id="IPR002698">
    <property type="entry name" value="FTHF_cligase"/>
</dbReference>
<feature type="binding site" evidence="1">
    <location>
        <begin position="161"/>
        <end position="169"/>
    </location>
    <ligand>
        <name>ATP</name>
        <dbReference type="ChEBI" id="CHEBI:30616"/>
    </ligand>
</feature>
<evidence type="ECO:0000313" key="3">
    <source>
        <dbReference type="EMBL" id="THV27593.1"/>
    </source>
</evidence>
<organism evidence="3 4">
    <name type="scientific">Glycomyces paridis</name>
    <dbReference type="NCBI Taxonomy" id="2126555"/>
    <lineage>
        <taxon>Bacteria</taxon>
        <taxon>Bacillati</taxon>
        <taxon>Actinomycetota</taxon>
        <taxon>Actinomycetes</taxon>
        <taxon>Glycomycetales</taxon>
        <taxon>Glycomycetaceae</taxon>
        <taxon>Glycomyces</taxon>
    </lineage>
</organism>
<feature type="compositionally biased region" description="Gly residues" evidence="2">
    <location>
        <begin position="118"/>
        <end position="130"/>
    </location>
</feature>
<evidence type="ECO:0000256" key="1">
    <source>
        <dbReference type="PIRSR" id="PIRSR006806-1"/>
    </source>
</evidence>
<sequence>MTPRKGFSMLETKPATRTRLLAARTSTPGAERGRADLETWKALRAFLIESVDEGATIAAYRPFGAEPGATLEPELPERLTVVYKVLLPVLLPDNDLAWEAVGPLGTQEEGADSPFGGPAAGGAGPDGENGGPSNARLAPEAVGEVAAVIVPGLAVSHDGMRLGRGGGSYDRALARVGPGVPVVALLRDDEFGVPVPAEPHDRPVTGVVTPGRGFVSLR</sequence>
<keyword evidence="1" id="KW-0067">ATP-binding</keyword>
<comment type="caution">
    <text evidence="3">The sequence shown here is derived from an EMBL/GenBank/DDBJ whole genome shotgun (WGS) entry which is preliminary data.</text>
</comment>
<evidence type="ECO:0000313" key="4">
    <source>
        <dbReference type="Proteomes" id="UP000305792"/>
    </source>
</evidence>
<dbReference type="InterPro" id="IPR037171">
    <property type="entry name" value="NagB/RpiA_transferase-like"/>
</dbReference>
<accession>A0A4S8PBC0</accession>
<dbReference type="Proteomes" id="UP000305792">
    <property type="component" value="Unassembled WGS sequence"/>
</dbReference>
<dbReference type="Pfam" id="PF01812">
    <property type="entry name" value="5-FTHF_cyc-lig"/>
    <property type="match status" value="1"/>
</dbReference>
<dbReference type="GO" id="GO:0016874">
    <property type="term" value="F:ligase activity"/>
    <property type="evidence" value="ECO:0007669"/>
    <property type="project" value="UniProtKB-KW"/>
</dbReference>
<proteinExistence type="predicted"/>